<dbReference type="InterPro" id="IPR001296">
    <property type="entry name" value="Glyco_trans_1"/>
</dbReference>
<dbReference type="GO" id="GO:0016757">
    <property type="term" value="F:glycosyltransferase activity"/>
    <property type="evidence" value="ECO:0007669"/>
    <property type="project" value="InterPro"/>
</dbReference>
<dbReference type="PANTHER" id="PTHR46401">
    <property type="entry name" value="GLYCOSYLTRANSFERASE WBBK-RELATED"/>
    <property type="match status" value="1"/>
</dbReference>
<dbReference type="AlphaFoldDB" id="A0A2M7JCC4"/>
<dbReference type="PANTHER" id="PTHR46401:SF2">
    <property type="entry name" value="GLYCOSYLTRANSFERASE WBBK-RELATED"/>
    <property type="match status" value="1"/>
</dbReference>
<organism evidence="4 5">
    <name type="scientific">Candidatus Desantisbacteria bacterium CG_4_8_14_3_um_filter_40_12</name>
    <dbReference type="NCBI Taxonomy" id="1974545"/>
    <lineage>
        <taxon>Bacteria</taxon>
        <taxon>Candidatus Desantisiibacteriota</taxon>
    </lineage>
</organism>
<feature type="non-terminal residue" evidence="4">
    <location>
        <position position="256"/>
    </location>
</feature>
<dbReference type="GO" id="GO:0009103">
    <property type="term" value="P:lipopolysaccharide biosynthetic process"/>
    <property type="evidence" value="ECO:0007669"/>
    <property type="project" value="TreeGrafter"/>
</dbReference>
<feature type="domain" description="Glycosyl transferase family 1" evidence="2">
    <location>
        <begin position="195"/>
        <end position="253"/>
    </location>
</feature>
<evidence type="ECO:0000256" key="1">
    <source>
        <dbReference type="ARBA" id="ARBA00022679"/>
    </source>
</evidence>
<gene>
    <name evidence="4" type="ORF">COZ71_05220</name>
</gene>
<protein>
    <submittedName>
        <fullName evidence="4">Glycosyltransferase family 1 protein</fullName>
    </submittedName>
</protein>
<dbReference type="EMBL" id="PFIC01000143">
    <property type="protein sequence ID" value="PIX17080.1"/>
    <property type="molecule type" value="Genomic_DNA"/>
</dbReference>
<dbReference type="CDD" id="cd03809">
    <property type="entry name" value="GT4_MtfB-like"/>
    <property type="match status" value="1"/>
</dbReference>
<comment type="caution">
    <text evidence="4">The sequence shown here is derived from an EMBL/GenBank/DDBJ whole genome shotgun (WGS) entry which is preliminary data.</text>
</comment>
<evidence type="ECO:0000313" key="4">
    <source>
        <dbReference type="EMBL" id="PIX17080.1"/>
    </source>
</evidence>
<evidence type="ECO:0000259" key="3">
    <source>
        <dbReference type="Pfam" id="PF13439"/>
    </source>
</evidence>
<dbReference type="Pfam" id="PF00534">
    <property type="entry name" value="Glycos_transf_1"/>
    <property type="match status" value="1"/>
</dbReference>
<accession>A0A2M7JCC4</accession>
<dbReference type="InterPro" id="IPR028098">
    <property type="entry name" value="Glyco_trans_4-like_N"/>
</dbReference>
<evidence type="ECO:0000259" key="2">
    <source>
        <dbReference type="Pfam" id="PF00534"/>
    </source>
</evidence>
<dbReference type="SUPFAM" id="SSF53756">
    <property type="entry name" value="UDP-Glycosyltransferase/glycogen phosphorylase"/>
    <property type="match status" value="1"/>
</dbReference>
<sequence length="256" mass="30190">MKIAINTIPLLSPLTGVGNYTYQMARLLPIIAPENSYSYFYGYHTNRLFDYKDNSSFYHIKEFIKKIPILGEMTRKAKGIANYFTYNNFDLYFEPNFISINIKAKHIITTVHDFSFKLHPQWHPKDRILYFKRNFSKNIKKVDKIIVDSNFIKQEAINLFGFPEDKLIPIYLGVDKDIFKPYPLEELQDVKIKYALPENFILFVGSIEPRKNIEGLLKAYICLKERIKDDLLKLVLVGFKGWKNNEIMELIKKVKE</sequence>
<dbReference type="Proteomes" id="UP000229297">
    <property type="component" value="Unassembled WGS sequence"/>
</dbReference>
<name>A0A2M7JCC4_9BACT</name>
<keyword evidence="1 4" id="KW-0808">Transferase</keyword>
<evidence type="ECO:0000313" key="5">
    <source>
        <dbReference type="Proteomes" id="UP000229297"/>
    </source>
</evidence>
<dbReference type="Pfam" id="PF13439">
    <property type="entry name" value="Glyco_transf_4"/>
    <property type="match status" value="1"/>
</dbReference>
<reference evidence="5" key="1">
    <citation type="submission" date="2017-09" db="EMBL/GenBank/DDBJ databases">
        <title>Depth-based differentiation of microbial function through sediment-hosted aquifers and enrichment of novel symbionts in the deep terrestrial subsurface.</title>
        <authorList>
            <person name="Probst A.J."/>
            <person name="Ladd B."/>
            <person name="Jarett J.K."/>
            <person name="Geller-Mcgrath D.E."/>
            <person name="Sieber C.M.K."/>
            <person name="Emerson J.B."/>
            <person name="Anantharaman K."/>
            <person name="Thomas B.C."/>
            <person name="Malmstrom R."/>
            <person name="Stieglmeier M."/>
            <person name="Klingl A."/>
            <person name="Woyke T."/>
            <person name="Ryan C.M."/>
            <person name="Banfield J.F."/>
        </authorList>
    </citation>
    <scope>NUCLEOTIDE SEQUENCE [LARGE SCALE GENOMIC DNA]</scope>
</reference>
<feature type="domain" description="Glycosyltransferase subfamily 4-like N-terminal" evidence="3">
    <location>
        <begin position="104"/>
        <end position="177"/>
    </location>
</feature>
<proteinExistence type="predicted"/>
<dbReference type="Gene3D" id="3.40.50.2000">
    <property type="entry name" value="Glycogen Phosphorylase B"/>
    <property type="match status" value="2"/>
</dbReference>